<dbReference type="EMBL" id="WVUD01000015">
    <property type="protein sequence ID" value="MYL83462.1"/>
    <property type="molecule type" value="Genomic_DNA"/>
</dbReference>
<protein>
    <submittedName>
        <fullName evidence="1">Uncharacterized protein</fullName>
    </submittedName>
</protein>
<dbReference type="AlphaFoldDB" id="A0A7C9IWB9"/>
<dbReference type="RefSeq" id="WP_160960751.1">
    <property type="nucleotide sequence ID" value="NZ_WVUD01000015.1"/>
</dbReference>
<sequence length="120" mass="13854">MSKKDDQPTKAPKIESKYNPTLLRECIKNNDSATEIMTKLGIAHKQTLKQYVLKLISDDRHFYEVRGMYVKSSTRPKVNKNNEIKLYLKNLGLEELQLVEGDEFTVMVENGSIVLTKIEH</sequence>
<accession>A0A7C9IWB9</accession>
<organism evidence="1 2">
    <name type="scientific">Solidesulfovibrio aerotolerans</name>
    <dbReference type="NCBI Taxonomy" id="295255"/>
    <lineage>
        <taxon>Bacteria</taxon>
        <taxon>Pseudomonadati</taxon>
        <taxon>Thermodesulfobacteriota</taxon>
        <taxon>Desulfovibrionia</taxon>
        <taxon>Desulfovibrionales</taxon>
        <taxon>Desulfovibrionaceae</taxon>
        <taxon>Solidesulfovibrio</taxon>
    </lineage>
</organism>
<gene>
    <name evidence="1" type="ORF">GTA51_10025</name>
</gene>
<dbReference type="Proteomes" id="UP000482487">
    <property type="component" value="Unassembled WGS sequence"/>
</dbReference>
<reference evidence="1 2" key="1">
    <citation type="submission" date="2020-01" db="EMBL/GenBank/DDBJ databases">
        <title>Genome sequence of Desulfovibrio aerotolerans DSM 16695(T).</title>
        <authorList>
            <person name="Karnachuk O."/>
            <person name="Avakyan M."/>
            <person name="Mardanov A."/>
            <person name="Kadnikov V."/>
            <person name="Ravin N."/>
        </authorList>
    </citation>
    <scope>NUCLEOTIDE SEQUENCE [LARGE SCALE GENOMIC DNA]</scope>
    <source>
        <strain evidence="1 2">DSM 16695</strain>
    </source>
</reference>
<dbReference type="OrthoDB" id="5455866at2"/>
<proteinExistence type="predicted"/>
<evidence type="ECO:0000313" key="1">
    <source>
        <dbReference type="EMBL" id="MYL83462.1"/>
    </source>
</evidence>
<comment type="caution">
    <text evidence="1">The sequence shown here is derived from an EMBL/GenBank/DDBJ whole genome shotgun (WGS) entry which is preliminary data.</text>
</comment>
<name>A0A7C9IWB9_9BACT</name>
<keyword evidence="2" id="KW-1185">Reference proteome</keyword>
<evidence type="ECO:0000313" key="2">
    <source>
        <dbReference type="Proteomes" id="UP000482487"/>
    </source>
</evidence>